<accession>A0A2M4DGE3</accession>
<name>A0A2M4DGE3_ANODA</name>
<feature type="transmembrane region" description="Helical" evidence="1">
    <location>
        <begin position="55"/>
        <end position="72"/>
    </location>
</feature>
<evidence type="ECO:0000256" key="1">
    <source>
        <dbReference type="SAM" id="Phobius"/>
    </source>
</evidence>
<feature type="chain" id="PRO_5014941295" description="Secreted protein" evidence="2">
    <location>
        <begin position="23"/>
        <end position="76"/>
    </location>
</feature>
<organism evidence="3">
    <name type="scientific">Anopheles darlingi</name>
    <name type="common">Mosquito</name>
    <dbReference type="NCBI Taxonomy" id="43151"/>
    <lineage>
        <taxon>Eukaryota</taxon>
        <taxon>Metazoa</taxon>
        <taxon>Ecdysozoa</taxon>
        <taxon>Arthropoda</taxon>
        <taxon>Hexapoda</taxon>
        <taxon>Insecta</taxon>
        <taxon>Pterygota</taxon>
        <taxon>Neoptera</taxon>
        <taxon>Endopterygota</taxon>
        <taxon>Diptera</taxon>
        <taxon>Nematocera</taxon>
        <taxon>Culicoidea</taxon>
        <taxon>Culicidae</taxon>
        <taxon>Anophelinae</taxon>
        <taxon>Anopheles</taxon>
    </lineage>
</organism>
<feature type="signal peptide" evidence="2">
    <location>
        <begin position="1"/>
        <end position="22"/>
    </location>
</feature>
<evidence type="ECO:0000313" key="3">
    <source>
        <dbReference type="EMBL" id="MBW76559.1"/>
    </source>
</evidence>
<protein>
    <recommendedName>
        <fullName evidence="4">Secreted protein</fullName>
    </recommendedName>
</protein>
<keyword evidence="1" id="KW-0472">Membrane</keyword>
<evidence type="ECO:0000256" key="2">
    <source>
        <dbReference type="SAM" id="SignalP"/>
    </source>
</evidence>
<dbReference type="AlphaFoldDB" id="A0A2M4DGE3"/>
<keyword evidence="2" id="KW-0732">Signal</keyword>
<evidence type="ECO:0008006" key="4">
    <source>
        <dbReference type="Google" id="ProtNLM"/>
    </source>
</evidence>
<reference evidence="3" key="1">
    <citation type="submission" date="2018-01" db="EMBL/GenBank/DDBJ databases">
        <title>An insight into the sialome of Amazonian anophelines.</title>
        <authorList>
            <person name="Ribeiro J.M."/>
            <person name="Scarpassa V."/>
            <person name="Calvo E."/>
        </authorList>
    </citation>
    <scope>NUCLEOTIDE SEQUENCE</scope>
</reference>
<dbReference type="EMBL" id="GGFL01012381">
    <property type="protein sequence ID" value="MBW76559.1"/>
    <property type="molecule type" value="Transcribed_RNA"/>
</dbReference>
<keyword evidence="1" id="KW-0812">Transmembrane</keyword>
<sequence>MWNLSMCLIIILFFCKSKKNCATTIEGRLPVIVVNLYWARGSNHQANHKPTTTELVIDFFPSMVAFFIFYVVKAGR</sequence>
<keyword evidence="1" id="KW-1133">Transmembrane helix</keyword>
<proteinExistence type="predicted"/>